<dbReference type="SMART" id="SM00360">
    <property type="entry name" value="RRM"/>
    <property type="match status" value="1"/>
</dbReference>
<dbReference type="Proteomes" id="UP000094385">
    <property type="component" value="Unassembled WGS sequence"/>
</dbReference>
<dbReference type="InterPro" id="IPR035979">
    <property type="entry name" value="RBD_domain_sf"/>
</dbReference>
<dbReference type="InterPro" id="IPR012677">
    <property type="entry name" value="Nucleotide-bd_a/b_plait_sf"/>
</dbReference>
<gene>
    <name evidence="4" type="ORF">LIPSTDRAFT_74724</name>
</gene>
<keyword evidence="5" id="KW-1185">Reference proteome</keyword>
<dbReference type="EMBL" id="KV454300">
    <property type="protein sequence ID" value="ODQ70432.1"/>
    <property type="molecule type" value="Genomic_DNA"/>
</dbReference>
<proteinExistence type="predicted"/>
<reference evidence="4 5" key="1">
    <citation type="journal article" date="2016" name="Proc. Natl. Acad. Sci. U.S.A.">
        <title>Comparative genomics of biotechnologically important yeasts.</title>
        <authorList>
            <person name="Riley R."/>
            <person name="Haridas S."/>
            <person name="Wolfe K.H."/>
            <person name="Lopes M.R."/>
            <person name="Hittinger C.T."/>
            <person name="Goeker M."/>
            <person name="Salamov A.A."/>
            <person name="Wisecaver J.H."/>
            <person name="Long T.M."/>
            <person name="Calvey C.H."/>
            <person name="Aerts A.L."/>
            <person name="Barry K.W."/>
            <person name="Choi C."/>
            <person name="Clum A."/>
            <person name="Coughlan A.Y."/>
            <person name="Deshpande S."/>
            <person name="Douglass A.P."/>
            <person name="Hanson S.J."/>
            <person name="Klenk H.-P."/>
            <person name="LaButti K.M."/>
            <person name="Lapidus A."/>
            <person name="Lindquist E.A."/>
            <person name="Lipzen A.M."/>
            <person name="Meier-Kolthoff J.P."/>
            <person name="Ohm R.A."/>
            <person name="Otillar R.P."/>
            <person name="Pangilinan J.L."/>
            <person name="Peng Y."/>
            <person name="Rokas A."/>
            <person name="Rosa C.A."/>
            <person name="Scheuner C."/>
            <person name="Sibirny A.A."/>
            <person name="Slot J.C."/>
            <person name="Stielow J.B."/>
            <person name="Sun H."/>
            <person name="Kurtzman C.P."/>
            <person name="Blackwell M."/>
            <person name="Grigoriev I.V."/>
            <person name="Jeffries T.W."/>
        </authorList>
    </citation>
    <scope>NUCLEOTIDE SEQUENCE [LARGE SCALE GENOMIC DNA]</scope>
    <source>
        <strain evidence="4 5">NRRL Y-11557</strain>
    </source>
</reference>
<evidence type="ECO:0000256" key="1">
    <source>
        <dbReference type="PROSITE-ProRule" id="PRU00176"/>
    </source>
</evidence>
<dbReference type="SUPFAM" id="SSF54928">
    <property type="entry name" value="RNA-binding domain, RBD"/>
    <property type="match status" value="1"/>
</dbReference>
<evidence type="ECO:0000313" key="5">
    <source>
        <dbReference type="Proteomes" id="UP000094385"/>
    </source>
</evidence>
<protein>
    <recommendedName>
        <fullName evidence="3">RRM domain-containing protein</fullName>
    </recommendedName>
</protein>
<dbReference type="PROSITE" id="PS50102">
    <property type="entry name" value="RRM"/>
    <property type="match status" value="1"/>
</dbReference>
<evidence type="ECO:0000259" key="3">
    <source>
        <dbReference type="PROSITE" id="PS50102"/>
    </source>
</evidence>
<organism evidence="4 5">
    <name type="scientific">Lipomyces starkeyi NRRL Y-11557</name>
    <dbReference type="NCBI Taxonomy" id="675824"/>
    <lineage>
        <taxon>Eukaryota</taxon>
        <taxon>Fungi</taxon>
        <taxon>Dikarya</taxon>
        <taxon>Ascomycota</taxon>
        <taxon>Saccharomycotina</taxon>
        <taxon>Lipomycetes</taxon>
        <taxon>Lipomycetales</taxon>
        <taxon>Lipomycetaceae</taxon>
        <taxon>Lipomyces</taxon>
    </lineage>
</organism>
<dbReference type="OrthoDB" id="7763451at2759"/>
<dbReference type="Gene3D" id="3.30.70.330">
    <property type="match status" value="1"/>
</dbReference>
<dbReference type="GO" id="GO:0003723">
    <property type="term" value="F:RNA binding"/>
    <property type="evidence" value="ECO:0007669"/>
    <property type="project" value="UniProtKB-UniRule"/>
</dbReference>
<dbReference type="InterPro" id="IPR000504">
    <property type="entry name" value="RRM_dom"/>
</dbReference>
<feature type="domain" description="RRM" evidence="3">
    <location>
        <begin position="2"/>
        <end position="78"/>
    </location>
</feature>
<name>A0A1E3PZU4_LIPST</name>
<accession>A0A1E3PZU4</accession>
<evidence type="ECO:0000313" key="4">
    <source>
        <dbReference type="EMBL" id="ODQ70432.1"/>
    </source>
</evidence>
<sequence length="257" mass="27586">MTSIIVSNISPEVTQQQISDFFSFCGKISSLQVSNTGTATKMQEARIVFESDSAAKTALLLTDTKLGNSNVVVQPDTIAAVGKKAEGTASAVSPVVADEEGHDIQQEYKPKAAIIAEILSHGYVLSDKAVQKSAEFDKQHGISTRFQKFLSDADTKYNISDRATTTATSADAKYGIKERVHQTKGLFQRYFDKALDSSAGAKVRQFYADASKEAADIHNEARRLADMREGKTAGLGEETSAAQAPISQEPAKVGTSL</sequence>
<dbReference type="PANTHER" id="PTHR32343:SF10">
    <property type="entry name" value="RNA-BINDING REGION RNP-1 DOMAIN-CONTAINING PROTEIN"/>
    <property type="match status" value="1"/>
</dbReference>
<keyword evidence="1" id="KW-0694">RNA-binding</keyword>
<feature type="region of interest" description="Disordered" evidence="2">
    <location>
        <begin position="230"/>
        <end position="257"/>
    </location>
</feature>
<dbReference type="PANTHER" id="PTHR32343">
    <property type="entry name" value="SERINE/ARGININE-RICH SPLICING FACTOR"/>
    <property type="match status" value="1"/>
</dbReference>
<evidence type="ECO:0000256" key="2">
    <source>
        <dbReference type="SAM" id="MobiDB-lite"/>
    </source>
</evidence>
<dbReference type="Pfam" id="PF00076">
    <property type="entry name" value="RRM_1"/>
    <property type="match status" value="1"/>
</dbReference>
<dbReference type="STRING" id="675824.A0A1E3PZU4"/>
<dbReference type="AlphaFoldDB" id="A0A1E3PZU4"/>